<sequence length="83" mass="9264">MRGKVALFLVFLVTILAGTSALAQYDMRNPNNPYAGMGRTGFALEDRSKALQQQKEQQQAKKNPIIQNNQGKSSQTKKQPNKK</sequence>
<evidence type="ECO:0000313" key="3">
    <source>
        <dbReference type="EMBL" id="HHS29824.1"/>
    </source>
</evidence>
<accession>A0A7V6A3X7</accession>
<dbReference type="EMBL" id="DTGR01000142">
    <property type="protein sequence ID" value="HHS29824.1"/>
    <property type="molecule type" value="Genomic_DNA"/>
</dbReference>
<feature type="compositionally biased region" description="Low complexity" evidence="1">
    <location>
        <begin position="50"/>
        <end position="62"/>
    </location>
</feature>
<keyword evidence="2" id="KW-0732">Signal</keyword>
<proteinExistence type="predicted"/>
<feature type="region of interest" description="Disordered" evidence="1">
    <location>
        <begin position="48"/>
        <end position="83"/>
    </location>
</feature>
<gene>
    <name evidence="3" type="ORF">ENV52_09015</name>
</gene>
<comment type="caution">
    <text evidence="3">The sequence shown here is derived from an EMBL/GenBank/DDBJ whole genome shotgun (WGS) entry which is preliminary data.</text>
</comment>
<protein>
    <submittedName>
        <fullName evidence="3">Uncharacterized protein</fullName>
    </submittedName>
</protein>
<feature type="compositionally biased region" description="Polar residues" evidence="1">
    <location>
        <begin position="65"/>
        <end position="83"/>
    </location>
</feature>
<reference evidence="3" key="1">
    <citation type="journal article" date="2020" name="mSystems">
        <title>Genome- and Community-Level Interaction Insights into Carbon Utilization and Element Cycling Functions of Hydrothermarchaeota in Hydrothermal Sediment.</title>
        <authorList>
            <person name="Zhou Z."/>
            <person name="Liu Y."/>
            <person name="Xu W."/>
            <person name="Pan J."/>
            <person name="Luo Z.H."/>
            <person name="Li M."/>
        </authorList>
    </citation>
    <scope>NUCLEOTIDE SEQUENCE [LARGE SCALE GENOMIC DNA]</scope>
    <source>
        <strain evidence="3">SpSt-767</strain>
    </source>
</reference>
<evidence type="ECO:0000256" key="1">
    <source>
        <dbReference type="SAM" id="MobiDB-lite"/>
    </source>
</evidence>
<evidence type="ECO:0000256" key="2">
    <source>
        <dbReference type="SAM" id="SignalP"/>
    </source>
</evidence>
<feature type="chain" id="PRO_5031249389" evidence="2">
    <location>
        <begin position="24"/>
        <end position="83"/>
    </location>
</feature>
<dbReference type="AlphaFoldDB" id="A0A7V6A3X7"/>
<organism evidence="3">
    <name type="scientific">Desulfobacca acetoxidans</name>
    <dbReference type="NCBI Taxonomy" id="60893"/>
    <lineage>
        <taxon>Bacteria</taxon>
        <taxon>Pseudomonadati</taxon>
        <taxon>Thermodesulfobacteriota</taxon>
        <taxon>Desulfobaccia</taxon>
        <taxon>Desulfobaccales</taxon>
        <taxon>Desulfobaccaceae</taxon>
        <taxon>Desulfobacca</taxon>
    </lineage>
</organism>
<name>A0A7V6A3X7_9BACT</name>
<feature type="signal peptide" evidence="2">
    <location>
        <begin position="1"/>
        <end position="23"/>
    </location>
</feature>